<evidence type="ECO:0000313" key="2">
    <source>
        <dbReference type="Proteomes" id="UP000190027"/>
    </source>
</evidence>
<protein>
    <submittedName>
        <fullName evidence="1">Sulfur carrier protein</fullName>
    </submittedName>
</protein>
<dbReference type="InterPro" id="IPR012675">
    <property type="entry name" value="Beta-grasp_dom_sf"/>
</dbReference>
<organism evidence="1 2">
    <name type="scientific">Paucidesulfovibrio gracilis DSM 16080</name>
    <dbReference type="NCBI Taxonomy" id="1121449"/>
    <lineage>
        <taxon>Bacteria</taxon>
        <taxon>Pseudomonadati</taxon>
        <taxon>Thermodesulfobacteriota</taxon>
        <taxon>Desulfovibrionia</taxon>
        <taxon>Desulfovibrionales</taxon>
        <taxon>Desulfovibrionaceae</taxon>
        <taxon>Paucidesulfovibrio</taxon>
    </lineage>
</organism>
<dbReference type="SUPFAM" id="SSF54285">
    <property type="entry name" value="MoaD/ThiS"/>
    <property type="match status" value="1"/>
</dbReference>
<accession>A0A1T4XG66</accession>
<proteinExistence type="predicted"/>
<keyword evidence="2" id="KW-1185">Reference proteome</keyword>
<dbReference type="Proteomes" id="UP000190027">
    <property type="component" value="Unassembled WGS sequence"/>
</dbReference>
<gene>
    <name evidence="1" type="ORF">SAMN02745704_02117</name>
</gene>
<name>A0A1T4XG66_9BACT</name>
<dbReference type="OrthoDB" id="5460212at2"/>
<reference evidence="1 2" key="1">
    <citation type="submission" date="2017-02" db="EMBL/GenBank/DDBJ databases">
        <authorList>
            <person name="Peterson S.W."/>
        </authorList>
    </citation>
    <scope>NUCLEOTIDE SEQUENCE [LARGE SCALE GENOMIC DNA]</scope>
    <source>
        <strain evidence="1 2">DSM 16080</strain>
    </source>
</reference>
<dbReference type="RefSeq" id="WP_078717667.1">
    <property type="nucleotide sequence ID" value="NZ_FUYC01000010.1"/>
</dbReference>
<evidence type="ECO:0000313" key="1">
    <source>
        <dbReference type="EMBL" id="SKA88387.1"/>
    </source>
</evidence>
<dbReference type="InterPro" id="IPR016155">
    <property type="entry name" value="Mopterin_synth/thiamin_S_b"/>
</dbReference>
<sequence length="65" mass="7401">MITVEVQPENEILEFGKLNTVLQLLNRLQLRSTQALIIREGQLLTADRRLHHGDRIIVKKVISAG</sequence>
<dbReference type="AlphaFoldDB" id="A0A1T4XG66"/>
<dbReference type="EMBL" id="FUYC01000010">
    <property type="protein sequence ID" value="SKA88387.1"/>
    <property type="molecule type" value="Genomic_DNA"/>
</dbReference>
<dbReference type="STRING" id="1121449.SAMN02745704_02117"/>
<dbReference type="Gene3D" id="3.10.20.30">
    <property type="match status" value="1"/>
</dbReference>